<reference evidence="1 2" key="1">
    <citation type="submission" date="2024-11" db="EMBL/GenBank/DDBJ databases">
        <authorList>
            <person name="Heng Y.C."/>
            <person name="Lim A.C.H."/>
            <person name="Lee J.K.Y."/>
            <person name="Kittelmann S."/>
        </authorList>
    </citation>
    <scope>NUCLEOTIDE SEQUENCE [LARGE SCALE GENOMIC DNA]</scope>
    <source>
        <strain evidence="1 2">WILCCON 0114</strain>
    </source>
</reference>
<gene>
    <name evidence="1" type="ORF">ACJDT4_16640</name>
</gene>
<dbReference type="EMBL" id="JBJIAA010000014">
    <property type="protein sequence ID" value="MFL0252049.1"/>
    <property type="molecule type" value="Genomic_DNA"/>
</dbReference>
<evidence type="ECO:0000313" key="2">
    <source>
        <dbReference type="Proteomes" id="UP001623592"/>
    </source>
</evidence>
<evidence type="ECO:0000313" key="1">
    <source>
        <dbReference type="EMBL" id="MFL0252049.1"/>
    </source>
</evidence>
<organism evidence="1 2">
    <name type="scientific">Clostridium neuense</name>
    <dbReference type="NCBI Taxonomy" id="1728934"/>
    <lineage>
        <taxon>Bacteria</taxon>
        <taxon>Bacillati</taxon>
        <taxon>Bacillota</taxon>
        <taxon>Clostridia</taxon>
        <taxon>Eubacteriales</taxon>
        <taxon>Clostridiaceae</taxon>
        <taxon>Clostridium</taxon>
    </lineage>
</organism>
<dbReference type="RefSeq" id="WP_406788701.1">
    <property type="nucleotide sequence ID" value="NZ_JBJIAA010000014.1"/>
</dbReference>
<name>A0ABW8THR5_9CLOT</name>
<proteinExistence type="predicted"/>
<sequence>MNSIIYMSNKKHYVVESTPEQIIQSSMDNGFMKVLPIGWDMPVHININQICSIEIMEENKGLHITEV</sequence>
<protein>
    <submittedName>
        <fullName evidence="1">Uncharacterized protein</fullName>
    </submittedName>
</protein>
<comment type="caution">
    <text evidence="1">The sequence shown here is derived from an EMBL/GenBank/DDBJ whole genome shotgun (WGS) entry which is preliminary data.</text>
</comment>
<dbReference type="Proteomes" id="UP001623592">
    <property type="component" value="Unassembled WGS sequence"/>
</dbReference>
<accession>A0ABW8THR5</accession>
<keyword evidence="2" id="KW-1185">Reference proteome</keyword>